<dbReference type="Pfam" id="PF01661">
    <property type="entry name" value="Macro"/>
    <property type="match status" value="1"/>
</dbReference>
<dbReference type="SMART" id="SM00506">
    <property type="entry name" value="A1pp"/>
    <property type="match status" value="1"/>
</dbReference>
<dbReference type="InterPro" id="IPR043472">
    <property type="entry name" value="Macro_dom-like"/>
</dbReference>
<dbReference type="InterPro" id="IPR002589">
    <property type="entry name" value="Macro_dom"/>
</dbReference>
<dbReference type="PROSITE" id="PS51154">
    <property type="entry name" value="MACRO"/>
    <property type="match status" value="1"/>
</dbReference>
<evidence type="ECO:0000313" key="2">
    <source>
        <dbReference type="EMBL" id="KAL3691771.1"/>
    </source>
</evidence>
<comment type="caution">
    <text evidence="2">The sequence shown here is derived from an EMBL/GenBank/DDBJ whole genome shotgun (WGS) entry which is preliminary data.</text>
</comment>
<feature type="domain" description="Macro" evidence="1">
    <location>
        <begin position="27"/>
        <end position="211"/>
    </location>
</feature>
<accession>A0ABD3HLH3</accession>
<reference evidence="2 3" key="1">
    <citation type="submission" date="2024-09" db="EMBL/GenBank/DDBJ databases">
        <title>Chromosome-scale assembly of Riccia sorocarpa.</title>
        <authorList>
            <person name="Paukszto L."/>
        </authorList>
    </citation>
    <scope>NUCLEOTIDE SEQUENCE [LARGE SCALE GENOMIC DNA]</scope>
    <source>
        <strain evidence="2">LP-2024</strain>
        <tissue evidence="2">Aerial parts of the thallus</tissue>
    </source>
</reference>
<sequence length="214" mass="23423">MHPETGISASGSEGESEADAAVRTWIKKGMYFELTETCKLVLLRGDITEWFVDGLNDAIVNPSNSALSGSGYVEKAIRERAGPGLEIACWKIPVTRGVRCPAGEARITRGFSLPVSRIIHTAPPLYYGNSRVEEELTDAYKNSCSLGVQEGVRYIAFPAMGCGMAGYPVDEAASVTLQAVKEGSVGLHEVHFVLFEQKTYFTWLEEAERTLRKI</sequence>
<gene>
    <name evidence="2" type="ORF">R1sor_005422</name>
</gene>
<protein>
    <recommendedName>
        <fullName evidence="1">Macro domain-containing protein</fullName>
    </recommendedName>
</protein>
<dbReference type="PANTHER" id="PTHR11106:SF27">
    <property type="entry name" value="MACRO DOMAIN-CONTAINING PROTEIN"/>
    <property type="match status" value="1"/>
</dbReference>
<dbReference type="AlphaFoldDB" id="A0ABD3HLH3"/>
<dbReference type="Proteomes" id="UP001633002">
    <property type="component" value="Unassembled WGS sequence"/>
</dbReference>
<dbReference type="Gene3D" id="3.40.220.10">
    <property type="entry name" value="Leucine Aminopeptidase, subunit E, domain 1"/>
    <property type="match status" value="1"/>
</dbReference>
<dbReference type="EMBL" id="JBJQOH010000003">
    <property type="protein sequence ID" value="KAL3691771.1"/>
    <property type="molecule type" value="Genomic_DNA"/>
</dbReference>
<dbReference type="PANTHER" id="PTHR11106">
    <property type="entry name" value="GANGLIOSIDE INDUCED DIFFERENTIATION ASSOCIATED PROTEIN 2-RELATED"/>
    <property type="match status" value="1"/>
</dbReference>
<name>A0ABD3HLH3_9MARC</name>
<organism evidence="2 3">
    <name type="scientific">Riccia sorocarpa</name>
    <dbReference type="NCBI Taxonomy" id="122646"/>
    <lineage>
        <taxon>Eukaryota</taxon>
        <taxon>Viridiplantae</taxon>
        <taxon>Streptophyta</taxon>
        <taxon>Embryophyta</taxon>
        <taxon>Marchantiophyta</taxon>
        <taxon>Marchantiopsida</taxon>
        <taxon>Marchantiidae</taxon>
        <taxon>Marchantiales</taxon>
        <taxon>Ricciaceae</taxon>
        <taxon>Riccia</taxon>
    </lineage>
</organism>
<dbReference type="SUPFAM" id="SSF52949">
    <property type="entry name" value="Macro domain-like"/>
    <property type="match status" value="1"/>
</dbReference>
<proteinExistence type="predicted"/>
<evidence type="ECO:0000313" key="3">
    <source>
        <dbReference type="Proteomes" id="UP001633002"/>
    </source>
</evidence>
<evidence type="ECO:0000259" key="1">
    <source>
        <dbReference type="PROSITE" id="PS51154"/>
    </source>
</evidence>
<keyword evidence="3" id="KW-1185">Reference proteome</keyword>